<proteinExistence type="predicted"/>
<keyword evidence="3" id="KW-1185">Reference proteome</keyword>
<evidence type="ECO:0000259" key="1">
    <source>
        <dbReference type="Pfam" id="PF14643"/>
    </source>
</evidence>
<gene>
    <name evidence="2" type="ORF">PACLA_8A031687</name>
</gene>
<evidence type="ECO:0000313" key="3">
    <source>
        <dbReference type="Proteomes" id="UP001152795"/>
    </source>
</evidence>
<dbReference type="AlphaFoldDB" id="A0A6S7J4A2"/>
<dbReference type="PANTHER" id="PTHR21444">
    <property type="entry name" value="COILED-COIL DOMAIN-CONTAINING PROTEIN 180"/>
    <property type="match status" value="1"/>
</dbReference>
<feature type="domain" description="DUF4455" evidence="1">
    <location>
        <begin position="6"/>
        <end position="377"/>
    </location>
</feature>
<sequence length="378" mass="43981">LSKVVQLFSDDKDLLKYSLEDLYKLWQCIAEISSNRQVYIIDLAKTFETIEQDRYTMVCETFKNFISTFVNIAYLMSSDVHRMMEKEADEINSTMICNRKAYADLVTTLHKGAVELERKYYHIWETRVKSWKQLKSKEAVQGFVDFMNSTEIRQPPGVLRCLDEMREKQNALSTKRLGLLNSLRDMKPPGSTKAAVYQWNNALGHVTDQLEKTNKKYREYVQDAYDKVIEHCYERVEKTKSQLESENIIDGEELNAILNESFLPVIGEKQTRYECEMDIFERTIENITIFQDGLVRSLFKFVQGAAHIWDTHEIGVARQERALQEDLEGGRHRHDGANQVKEANLDIVMDKMRQESSQQTLEQSLAQACSLLEEIQEG</sequence>
<reference evidence="2" key="1">
    <citation type="submission" date="2020-04" db="EMBL/GenBank/DDBJ databases">
        <authorList>
            <person name="Alioto T."/>
            <person name="Alioto T."/>
            <person name="Gomez Garrido J."/>
        </authorList>
    </citation>
    <scope>NUCLEOTIDE SEQUENCE</scope>
    <source>
        <strain evidence="2">A484AB</strain>
    </source>
</reference>
<comment type="caution">
    <text evidence="2">The sequence shown here is derived from an EMBL/GenBank/DDBJ whole genome shotgun (WGS) entry which is preliminary data.</text>
</comment>
<protein>
    <recommendedName>
        <fullName evidence="1">DUF4455 domain-containing protein</fullName>
    </recommendedName>
</protein>
<dbReference type="Pfam" id="PF14643">
    <property type="entry name" value="DUF4455"/>
    <property type="match status" value="1"/>
</dbReference>
<feature type="non-terminal residue" evidence="2">
    <location>
        <position position="378"/>
    </location>
</feature>
<organism evidence="2 3">
    <name type="scientific">Paramuricea clavata</name>
    <name type="common">Red gorgonian</name>
    <name type="synonym">Violescent sea-whip</name>
    <dbReference type="NCBI Taxonomy" id="317549"/>
    <lineage>
        <taxon>Eukaryota</taxon>
        <taxon>Metazoa</taxon>
        <taxon>Cnidaria</taxon>
        <taxon>Anthozoa</taxon>
        <taxon>Octocorallia</taxon>
        <taxon>Malacalcyonacea</taxon>
        <taxon>Plexauridae</taxon>
        <taxon>Paramuricea</taxon>
    </lineage>
</organism>
<dbReference type="EMBL" id="CACRXK020014354">
    <property type="protein sequence ID" value="CAB4026696.1"/>
    <property type="molecule type" value="Genomic_DNA"/>
</dbReference>
<evidence type="ECO:0000313" key="2">
    <source>
        <dbReference type="EMBL" id="CAB4026696.1"/>
    </source>
</evidence>
<name>A0A6S7J4A2_PARCT</name>
<dbReference type="Proteomes" id="UP001152795">
    <property type="component" value="Unassembled WGS sequence"/>
</dbReference>
<dbReference type="PANTHER" id="PTHR21444:SF14">
    <property type="entry name" value="COILED-COIL DOMAIN-CONTAINING PROTEIN 180"/>
    <property type="match status" value="1"/>
</dbReference>
<accession>A0A6S7J4A2</accession>
<feature type="non-terminal residue" evidence="2">
    <location>
        <position position="1"/>
    </location>
</feature>
<dbReference type="OrthoDB" id="431588at2759"/>
<dbReference type="InterPro" id="IPR028089">
    <property type="entry name" value="DUF4455"/>
</dbReference>